<dbReference type="AlphaFoldDB" id="A0AAN9NFG0"/>
<sequence>MLKRSNEASLFLALWIACLVLQLRMYRRHPVGREDDSDEGLEFFDCGFVLGDKCTYFRTTFISMSNLDAAFVAIFRRGILSEHTFISLRSYVCVIFQLFQLTYQQESGINSQEIMNYVTAILID</sequence>
<proteinExistence type="predicted"/>
<organism evidence="2 3">
    <name type="scientific">Phaseolus coccineus</name>
    <name type="common">Scarlet runner bean</name>
    <name type="synonym">Phaseolus multiflorus</name>
    <dbReference type="NCBI Taxonomy" id="3886"/>
    <lineage>
        <taxon>Eukaryota</taxon>
        <taxon>Viridiplantae</taxon>
        <taxon>Streptophyta</taxon>
        <taxon>Embryophyta</taxon>
        <taxon>Tracheophyta</taxon>
        <taxon>Spermatophyta</taxon>
        <taxon>Magnoliopsida</taxon>
        <taxon>eudicotyledons</taxon>
        <taxon>Gunneridae</taxon>
        <taxon>Pentapetalae</taxon>
        <taxon>rosids</taxon>
        <taxon>fabids</taxon>
        <taxon>Fabales</taxon>
        <taxon>Fabaceae</taxon>
        <taxon>Papilionoideae</taxon>
        <taxon>50 kb inversion clade</taxon>
        <taxon>NPAAA clade</taxon>
        <taxon>indigoferoid/millettioid clade</taxon>
        <taxon>Phaseoleae</taxon>
        <taxon>Phaseolus</taxon>
    </lineage>
</organism>
<gene>
    <name evidence="2" type="ORF">VNO80_11502</name>
</gene>
<reference evidence="2 3" key="1">
    <citation type="submission" date="2024-01" db="EMBL/GenBank/DDBJ databases">
        <title>The genomes of 5 underutilized Papilionoideae crops provide insights into root nodulation and disease resistanc.</title>
        <authorList>
            <person name="Jiang F."/>
        </authorList>
    </citation>
    <scope>NUCLEOTIDE SEQUENCE [LARGE SCALE GENOMIC DNA]</scope>
    <source>
        <strain evidence="2">JINMINGXINNONG_FW02</strain>
        <tissue evidence="2">Leaves</tissue>
    </source>
</reference>
<comment type="caution">
    <text evidence="2">The sequence shown here is derived from an EMBL/GenBank/DDBJ whole genome shotgun (WGS) entry which is preliminary data.</text>
</comment>
<dbReference type="Proteomes" id="UP001374584">
    <property type="component" value="Unassembled WGS sequence"/>
</dbReference>
<feature type="signal peptide" evidence="1">
    <location>
        <begin position="1"/>
        <end position="22"/>
    </location>
</feature>
<feature type="chain" id="PRO_5042823512" evidence="1">
    <location>
        <begin position="23"/>
        <end position="124"/>
    </location>
</feature>
<dbReference type="EMBL" id="JAYMYR010000004">
    <property type="protein sequence ID" value="KAK7369463.1"/>
    <property type="molecule type" value="Genomic_DNA"/>
</dbReference>
<evidence type="ECO:0000313" key="3">
    <source>
        <dbReference type="Proteomes" id="UP001374584"/>
    </source>
</evidence>
<evidence type="ECO:0000313" key="2">
    <source>
        <dbReference type="EMBL" id="KAK7369463.1"/>
    </source>
</evidence>
<accession>A0AAN9NFG0</accession>
<evidence type="ECO:0000256" key="1">
    <source>
        <dbReference type="SAM" id="SignalP"/>
    </source>
</evidence>
<dbReference type="PROSITE" id="PS51257">
    <property type="entry name" value="PROKAR_LIPOPROTEIN"/>
    <property type="match status" value="1"/>
</dbReference>
<keyword evidence="3" id="KW-1185">Reference proteome</keyword>
<protein>
    <submittedName>
        <fullName evidence="2">Uncharacterized protein</fullName>
    </submittedName>
</protein>
<name>A0AAN9NFG0_PHACN</name>
<keyword evidence="1" id="KW-0732">Signal</keyword>